<sequence>MITRHRRQAILASMALVGATLVVPIGAAQAQDTLRGAADAQGLRMGAAVANGPLSSDAQYRNILGTEFNSVTAENSMKWESLQPSQGQFTFSQGDAIVDFAQANNQAVYGHTLVWHNQTPSWVQNLSGQQLDDAMQTHITTVLDHYEGQVEAWDVANEVIDDGANLRNSFWLQGLGEGYIADAFRYADAADPNAKLYINDYNIDGINAKSNAYYDLVSGLLNQGVPIDGIGLQAHMILGQVPSSLEDNIRRFAQLGLEVRITELDIRMDLPVTQAKLEQQRQDYAAVVDACMSVDGCVGVTTWGFTDAHSWVPDQFGGQGAALPFDENYNKKPAYYGILDTLDGGTPNDTTPPTQPGAPQISDVTSNSASLTWSASSDSGGSGLAGYSVYREQSGNDQLLASPSTNSVTLTGLDPQTQYSVYVVARDGAGNTSSPSTAASFTTQEGPGGGGACDVEYTANNWGGSEGFTASVTITNTGSSQLNGWTLGFTFPGDQSVREGWSATWSQSGADVTAESIGWNDALAPGGSTTVGFNGTYSGSNPEPTEFTLNGEPCSVS</sequence>
<evidence type="ECO:0000256" key="6">
    <source>
        <dbReference type="ARBA" id="ARBA00023277"/>
    </source>
</evidence>
<evidence type="ECO:0000256" key="1">
    <source>
        <dbReference type="ARBA" id="ARBA00000681"/>
    </source>
</evidence>
<evidence type="ECO:0000256" key="4">
    <source>
        <dbReference type="ARBA" id="ARBA00022729"/>
    </source>
</evidence>
<feature type="compositionally biased region" description="Low complexity" evidence="11">
    <location>
        <begin position="341"/>
        <end position="352"/>
    </location>
</feature>
<dbReference type="InterPro" id="IPR044846">
    <property type="entry name" value="GH10"/>
</dbReference>
<dbReference type="PROSITE" id="PS51760">
    <property type="entry name" value="GH10_2"/>
    <property type="match status" value="1"/>
</dbReference>
<dbReference type="AlphaFoldDB" id="A0A6L9S0A5"/>
<reference evidence="16 17" key="1">
    <citation type="submission" date="2020-02" db="EMBL/GenBank/DDBJ databases">
        <authorList>
            <person name="Li X.-J."/>
            <person name="Han X.-M."/>
        </authorList>
    </citation>
    <scope>NUCLEOTIDE SEQUENCE [LARGE SCALE GENOMIC DNA]</scope>
    <source>
        <strain evidence="16 17">CCTCC AB 2017055</strain>
    </source>
</reference>
<dbReference type="PANTHER" id="PTHR31490:SF88">
    <property type="entry name" value="BETA-XYLANASE"/>
    <property type="match status" value="1"/>
</dbReference>
<dbReference type="EMBL" id="JAAGOA010000001">
    <property type="protein sequence ID" value="NED98552.1"/>
    <property type="molecule type" value="Genomic_DNA"/>
</dbReference>
<evidence type="ECO:0000313" key="17">
    <source>
        <dbReference type="Proteomes" id="UP000475214"/>
    </source>
</evidence>
<feature type="region of interest" description="Disordered" evidence="11">
    <location>
        <begin position="341"/>
        <end position="381"/>
    </location>
</feature>
<dbReference type="Pfam" id="PF00331">
    <property type="entry name" value="Glyco_hydro_10"/>
    <property type="match status" value="1"/>
</dbReference>
<comment type="caution">
    <text evidence="16">The sequence shown here is derived from an EMBL/GenBank/DDBJ whole genome shotgun (WGS) entry which is preliminary data.</text>
</comment>
<dbReference type="InterPro" id="IPR001000">
    <property type="entry name" value="GH10_dom"/>
</dbReference>
<dbReference type="InterPro" id="IPR001919">
    <property type="entry name" value="CBD2"/>
</dbReference>
<feature type="domain" description="GH10" evidence="15">
    <location>
        <begin position="28"/>
        <end position="341"/>
    </location>
</feature>
<keyword evidence="4 12" id="KW-0732">Signal</keyword>
<feature type="signal peptide" evidence="12">
    <location>
        <begin position="1"/>
        <end position="30"/>
    </location>
</feature>
<dbReference type="SUPFAM" id="SSF51445">
    <property type="entry name" value="(Trans)glycosidases"/>
    <property type="match status" value="1"/>
</dbReference>
<dbReference type="SMART" id="SM00637">
    <property type="entry name" value="CBD_II"/>
    <property type="match status" value="1"/>
</dbReference>
<dbReference type="GO" id="GO:0045493">
    <property type="term" value="P:xylan catabolic process"/>
    <property type="evidence" value="ECO:0007669"/>
    <property type="project" value="UniProtKB-KW"/>
</dbReference>
<evidence type="ECO:0000259" key="13">
    <source>
        <dbReference type="PROSITE" id="PS50853"/>
    </source>
</evidence>
<evidence type="ECO:0000259" key="14">
    <source>
        <dbReference type="PROSITE" id="PS51173"/>
    </source>
</evidence>
<keyword evidence="7 10" id="KW-0326">Glycosidase</keyword>
<dbReference type="CDD" id="cd00063">
    <property type="entry name" value="FN3"/>
    <property type="match status" value="1"/>
</dbReference>
<dbReference type="InterPro" id="IPR036116">
    <property type="entry name" value="FN3_sf"/>
</dbReference>
<feature type="chain" id="PRO_5027034544" description="Beta-xylanase" evidence="12">
    <location>
        <begin position="31"/>
        <end position="557"/>
    </location>
</feature>
<evidence type="ECO:0000256" key="12">
    <source>
        <dbReference type="SAM" id="SignalP"/>
    </source>
</evidence>
<keyword evidence="17" id="KW-1185">Reference proteome</keyword>
<comment type="catalytic activity">
    <reaction evidence="1 10">
        <text>Endohydrolysis of (1-&gt;4)-beta-D-xylosidic linkages in xylans.</text>
        <dbReference type="EC" id="3.2.1.8"/>
    </reaction>
</comment>
<evidence type="ECO:0000256" key="9">
    <source>
        <dbReference type="PROSITE-ProRule" id="PRU10061"/>
    </source>
</evidence>
<dbReference type="SMART" id="SM00633">
    <property type="entry name" value="Glyco_10"/>
    <property type="match status" value="1"/>
</dbReference>
<keyword evidence="3" id="KW-0858">Xylan degradation</keyword>
<dbReference type="InterPro" id="IPR008965">
    <property type="entry name" value="CBM2/CBM3_carb-bd_dom_sf"/>
</dbReference>
<feature type="domain" description="CBM2" evidence="14">
    <location>
        <begin position="446"/>
        <end position="557"/>
    </location>
</feature>
<name>A0A6L9S0A5_9ACTN</name>
<dbReference type="Gene3D" id="2.60.40.290">
    <property type="match status" value="1"/>
</dbReference>
<feature type="active site" description="Nucleophile" evidence="9">
    <location>
        <position position="263"/>
    </location>
</feature>
<organism evidence="16 17">
    <name type="scientific">Phytoactinopolyspora halotolerans</name>
    <dbReference type="NCBI Taxonomy" id="1981512"/>
    <lineage>
        <taxon>Bacteria</taxon>
        <taxon>Bacillati</taxon>
        <taxon>Actinomycetota</taxon>
        <taxon>Actinomycetes</taxon>
        <taxon>Jiangellales</taxon>
        <taxon>Jiangellaceae</taxon>
        <taxon>Phytoactinopolyspora</taxon>
    </lineage>
</organism>
<evidence type="ECO:0000256" key="7">
    <source>
        <dbReference type="ARBA" id="ARBA00023295"/>
    </source>
</evidence>
<dbReference type="PROSITE" id="PS50853">
    <property type="entry name" value="FN3"/>
    <property type="match status" value="1"/>
</dbReference>
<evidence type="ECO:0000256" key="11">
    <source>
        <dbReference type="SAM" id="MobiDB-lite"/>
    </source>
</evidence>
<dbReference type="EC" id="3.2.1.8" evidence="10"/>
<evidence type="ECO:0000256" key="10">
    <source>
        <dbReference type="RuleBase" id="RU361174"/>
    </source>
</evidence>
<keyword evidence="6 10" id="KW-0119">Carbohydrate metabolism</keyword>
<dbReference type="PROSITE" id="PS51173">
    <property type="entry name" value="CBM2"/>
    <property type="match status" value="1"/>
</dbReference>
<protein>
    <recommendedName>
        <fullName evidence="10">Beta-xylanase</fullName>
        <ecNumber evidence="10">3.2.1.8</ecNumber>
    </recommendedName>
</protein>
<keyword evidence="8 10" id="KW-0624">Polysaccharide degradation</keyword>
<dbReference type="Proteomes" id="UP000475214">
    <property type="component" value="Unassembled WGS sequence"/>
</dbReference>
<dbReference type="InterPro" id="IPR012291">
    <property type="entry name" value="CBM2_carb-bd_dom_sf"/>
</dbReference>
<feature type="region of interest" description="Disordered" evidence="11">
    <location>
        <begin position="538"/>
        <end position="557"/>
    </location>
</feature>
<proteinExistence type="inferred from homology"/>
<feature type="domain" description="Fibronectin type-III" evidence="13">
    <location>
        <begin position="355"/>
        <end position="446"/>
    </location>
</feature>
<evidence type="ECO:0000259" key="15">
    <source>
        <dbReference type="PROSITE" id="PS51760"/>
    </source>
</evidence>
<dbReference type="SUPFAM" id="SSF49265">
    <property type="entry name" value="Fibronectin type III"/>
    <property type="match status" value="1"/>
</dbReference>
<comment type="similarity">
    <text evidence="2 10">Belongs to the glycosyl hydrolase 10 (cellulase F) family.</text>
</comment>
<dbReference type="InterPro" id="IPR031158">
    <property type="entry name" value="GH10_AS"/>
</dbReference>
<evidence type="ECO:0000313" key="16">
    <source>
        <dbReference type="EMBL" id="NED98552.1"/>
    </source>
</evidence>
<gene>
    <name evidence="16" type="ORF">G1H10_00030</name>
</gene>
<evidence type="ECO:0000256" key="2">
    <source>
        <dbReference type="ARBA" id="ARBA00007495"/>
    </source>
</evidence>
<dbReference type="SMART" id="SM00060">
    <property type="entry name" value="FN3"/>
    <property type="match status" value="1"/>
</dbReference>
<dbReference type="InterPro" id="IPR017853">
    <property type="entry name" value="GH"/>
</dbReference>
<dbReference type="Pfam" id="PF00553">
    <property type="entry name" value="CBM_2"/>
    <property type="match status" value="1"/>
</dbReference>
<dbReference type="SUPFAM" id="SSF49384">
    <property type="entry name" value="Carbohydrate-binding domain"/>
    <property type="match status" value="1"/>
</dbReference>
<dbReference type="GO" id="GO:0030247">
    <property type="term" value="F:polysaccharide binding"/>
    <property type="evidence" value="ECO:0007669"/>
    <property type="project" value="UniProtKB-UniRule"/>
</dbReference>
<keyword evidence="5 10" id="KW-0378">Hydrolase</keyword>
<feature type="compositionally biased region" description="Low complexity" evidence="11">
    <location>
        <begin position="366"/>
        <end position="379"/>
    </location>
</feature>
<dbReference type="PROSITE" id="PS00591">
    <property type="entry name" value="GH10_1"/>
    <property type="match status" value="1"/>
</dbReference>
<dbReference type="GO" id="GO:0031176">
    <property type="term" value="F:endo-1,4-beta-xylanase activity"/>
    <property type="evidence" value="ECO:0007669"/>
    <property type="project" value="UniProtKB-EC"/>
</dbReference>
<dbReference type="Gene3D" id="3.20.20.80">
    <property type="entry name" value="Glycosidases"/>
    <property type="match status" value="1"/>
</dbReference>
<evidence type="ECO:0000256" key="8">
    <source>
        <dbReference type="ARBA" id="ARBA00023326"/>
    </source>
</evidence>
<dbReference type="Pfam" id="PF00041">
    <property type="entry name" value="fn3"/>
    <property type="match status" value="1"/>
</dbReference>
<dbReference type="Gene3D" id="2.60.40.10">
    <property type="entry name" value="Immunoglobulins"/>
    <property type="match status" value="1"/>
</dbReference>
<dbReference type="InterPro" id="IPR003961">
    <property type="entry name" value="FN3_dom"/>
</dbReference>
<dbReference type="PANTHER" id="PTHR31490">
    <property type="entry name" value="GLYCOSYL HYDROLASE"/>
    <property type="match status" value="1"/>
</dbReference>
<evidence type="ECO:0000256" key="5">
    <source>
        <dbReference type="ARBA" id="ARBA00022801"/>
    </source>
</evidence>
<dbReference type="InterPro" id="IPR013783">
    <property type="entry name" value="Ig-like_fold"/>
</dbReference>
<dbReference type="PRINTS" id="PR00134">
    <property type="entry name" value="GLHYDRLASE10"/>
</dbReference>
<evidence type="ECO:0000256" key="3">
    <source>
        <dbReference type="ARBA" id="ARBA00022651"/>
    </source>
</evidence>
<accession>A0A6L9S0A5</accession>